<evidence type="ECO:0000256" key="6">
    <source>
        <dbReference type="PIRSR" id="PIRSR001434-2"/>
    </source>
</evidence>
<dbReference type="GO" id="GO:0047804">
    <property type="term" value="F:cysteine-S-conjugate beta-lyase activity"/>
    <property type="evidence" value="ECO:0007669"/>
    <property type="project" value="InterPro"/>
</dbReference>
<keyword evidence="9" id="KW-1185">Reference proteome</keyword>
<dbReference type="AlphaFoldDB" id="A0A6N6VLR3"/>
<proteinExistence type="inferred from homology"/>
<dbReference type="InterPro" id="IPR006233">
    <property type="entry name" value="Cys_b_lyase_bac"/>
</dbReference>
<name>A0A6N6VLR3_9HYPH</name>
<dbReference type="InterPro" id="IPR015421">
    <property type="entry name" value="PyrdxlP-dep_Trfase_major"/>
</dbReference>
<evidence type="ECO:0000256" key="3">
    <source>
        <dbReference type="ARBA" id="ARBA00022898"/>
    </source>
</evidence>
<comment type="cofactor">
    <cofactor evidence="1 7">
        <name>pyridoxal 5'-phosphate</name>
        <dbReference type="ChEBI" id="CHEBI:597326"/>
    </cofactor>
</comment>
<comment type="similarity">
    <text evidence="2 7">Belongs to the trans-sulfuration enzymes family.</text>
</comment>
<dbReference type="Pfam" id="PF01053">
    <property type="entry name" value="Cys_Met_Meta_PP"/>
    <property type="match status" value="1"/>
</dbReference>
<protein>
    <submittedName>
        <fullName evidence="8">Cystathionine beta-lyase</fullName>
        <ecNumber evidence="8">4.4.1.8</ecNumber>
    </submittedName>
</protein>
<evidence type="ECO:0000256" key="7">
    <source>
        <dbReference type="RuleBase" id="RU362118"/>
    </source>
</evidence>
<dbReference type="GO" id="GO:0030170">
    <property type="term" value="F:pyridoxal phosphate binding"/>
    <property type="evidence" value="ECO:0007669"/>
    <property type="project" value="InterPro"/>
</dbReference>
<dbReference type="EC" id="4.4.1.8" evidence="8"/>
<keyword evidence="4 8" id="KW-0456">Lyase</keyword>
<dbReference type="RefSeq" id="WP_152216401.1">
    <property type="nucleotide sequence ID" value="NZ_WESC01000009.1"/>
</dbReference>
<evidence type="ECO:0000256" key="4">
    <source>
        <dbReference type="ARBA" id="ARBA00023239"/>
    </source>
</evidence>
<evidence type="ECO:0000256" key="5">
    <source>
        <dbReference type="ARBA" id="ARBA00047517"/>
    </source>
</evidence>
<organism evidence="8 9">
    <name type="scientific">Parvibaculum sedimenti</name>
    <dbReference type="NCBI Taxonomy" id="2608632"/>
    <lineage>
        <taxon>Bacteria</taxon>
        <taxon>Pseudomonadati</taxon>
        <taxon>Pseudomonadota</taxon>
        <taxon>Alphaproteobacteria</taxon>
        <taxon>Hyphomicrobiales</taxon>
        <taxon>Parvibaculaceae</taxon>
        <taxon>Parvibaculum</taxon>
    </lineage>
</organism>
<dbReference type="PANTHER" id="PTHR43500:SF1">
    <property type="entry name" value="CYSTATHIONINE BETA-LYASE-RELATED"/>
    <property type="match status" value="1"/>
</dbReference>
<dbReference type="InterPro" id="IPR015424">
    <property type="entry name" value="PyrdxlP-dep_Trfase"/>
</dbReference>
<dbReference type="Proteomes" id="UP000468901">
    <property type="component" value="Unassembled WGS sequence"/>
</dbReference>
<evidence type="ECO:0000313" key="9">
    <source>
        <dbReference type="Proteomes" id="UP000468901"/>
    </source>
</evidence>
<dbReference type="Gene3D" id="3.40.640.10">
    <property type="entry name" value="Type I PLP-dependent aspartate aminotransferase-like (Major domain)"/>
    <property type="match status" value="1"/>
</dbReference>
<sequence length="387" mass="41819">MKPKQDTLIVTAGRHPDVHFGVVNTPVYHASTILFPTVEAMKTRSQPYTYARRGTPTLAALEEAIAALEGGAKTVLTPSGLAAVSTALMAFLKAGDHLLMVDSVYGPSRHFCDTILKRNGVEVEYYDPEIGSGIARHMKPNTKVVYAESPGSISFEMQDIPALAKAAHEGGAKLIIDNTWASPLYFKPFEHGADVSIQAVTKYLCGHSDVMMGAITATEEAGKTVLATHGALGMTVAPDDVYLVLRGMRTLSVRLERHMKTGIALARWFAERPEVARVLHPALPTDPGHELWKRDFTGASGLFSIVLKPCPDAAIAAMLDHLEYFGMGWSWGGYESLIVPQDLHGIRTATPAALEGPILRIHAGLEDLRDLIADLEAGFARFNAIIG</sequence>
<keyword evidence="3 6" id="KW-0663">Pyridoxal phosphate</keyword>
<dbReference type="NCBIfam" id="TIGR01324">
    <property type="entry name" value="cysta_beta_ly_B"/>
    <property type="match status" value="1"/>
</dbReference>
<evidence type="ECO:0000256" key="2">
    <source>
        <dbReference type="ARBA" id="ARBA00009077"/>
    </source>
</evidence>
<dbReference type="InterPro" id="IPR015422">
    <property type="entry name" value="PyrdxlP-dep_Trfase_small"/>
</dbReference>
<dbReference type="PANTHER" id="PTHR43500">
    <property type="entry name" value="CYSTATHIONINE BETA-LYASE-RELATED"/>
    <property type="match status" value="1"/>
</dbReference>
<dbReference type="Gene3D" id="3.90.1150.10">
    <property type="entry name" value="Aspartate Aminotransferase, domain 1"/>
    <property type="match status" value="1"/>
</dbReference>
<comment type="caution">
    <text evidence="8">The sequence shown here is derived from an EMBL/GenBank/DDBJ whole genome shotgun (WGS) entry which is preliminary data.</text>
</comment>
<dbReference type="PIRSF" id="PIRSF001434">
    <property type="entry name" value="CGS"/>
    <property type="match status" value="1"/>
</dbReference>
<evidence type="ECO:0000256" key="1">
    <source>
        <dbReference type="ARBA" id="ARBA00001933"/>
    </source>
</evidence>
<gene>
    <name evidence="8" type="primary">metC</name>
    <name evidence="8" type="ORF">F2P47_10925</name>
</gene>
<dbReference type="GO" id="GO:0019450">
    <property type="term" value="P:L-cysteine catabolic process to pyruvate"/>
    <property type="evidence" value="ECO:0007669"/>
    <property type="project" value="TreeGrafter"/>
</dbReference>
<reference evidence="8 9" key="1">
    <citation type="submission" date="2019-09" db="EMBL/GenBank/DDBJ databases">
        <title>Parvibaculum sedimenti sp. nov., isolated from sediment.</title>
        <authorList>
            <person name="Wang Y."/>
        </authorList>
    </citation>
    <scope>NUCLEOTIDE SEQUENCE [LARGE SCALE GENOMIC DNA]</scope>
    <source>
        <strain evidence="8 9">HXT-9</strain>
    </source>
</reference>
<dbReference type="FunFam" id="3.40.640.10:FF:000046">
    <property type="entry name" value="Cystathionine gamma-lyase"/>
    <property type="match status" value="1"/>
</dbReference>
<feature type="modified residue" description="N6-(pyridoxal phosphate)lysine" evidence="6">
    <location>
        <position position="202"/>
    </location>
</feature>
<dbReference type="EMBL" id="WESC01000009">
    <property type="protein sequence ID" value="KAB7739593.1"/>
    <property type="molecule type" value="Genomic_DNA"/>
</dbReference>
<dbReference type="SUPFAM" id="SSF53383">
    <property type="entry name" value="PLP-dependent transferases"/>
    <property type="match status" value="1"/>
</dbReference>
<accession>A0A6N6VLR3</accession>
<evidence type="ECO:0000313" key="8">
    <source>
        <dbReference type="EMBL" id="KAB7739593.1"/>
    </source>
</evidence>
<comment type="catalytic activity">
    <reaction evidence="5">
        <text>L,L-cystathionine + H2O = L-homocysteine + pyruvate + NH4(+)</text>
        <dbReference type="Rhea" id="RHEA:13965"/>
        <dbReference type="ChEBI" id="CHEBI:15361"/>
        <dbReference type="ChEBI" id="CHEBI:15377"/>
        <dbReference type="ChEBI" id="CHEBI:28938"/>
        <dbReference type="ChEBI" id="CHEBI:58161"/>
        <dbReference type="ChEBI" id="CHEBI:58199"/>
    </reaction>
</comment>
<dbReference type="GO" id="GO:0019346">
    <property type="term" value="P:transsulfuration"/>
    <property type="evidence" value="ECO:0007669"/>
    <property type="project" value="InterPro"/>
</dbReference>
<dbReference type="InterPro" id="IPR000277">
    <property type="entry name" value="Cys/Met-Metab_PyrdxlP-dep_enz"/>
</dbReference>